<feature type="compositionally biased region" description="Low complexity" evidence="5">
    <location>
        <begin position="1"/>
        <end position="20"/>
    </location>
</feature>
<feature type="compositionally biased region" description="Polar residues" evidence="5">
    <location>
        <begin position="251"/>
        <end position="268"/>
    </location>
</feature>
<dbReference type="GO" id="GO:0005634">
    <property type="term" value="C:nucleus"/>
    <property type="evidence" value="ECO:0007669"/>
    <property type="project" value="InterPro"/>
</dbReference>
<evidence type="ECO:0000256" key="1">
    <source>
        <dbReference type="ARBA" id="ARBA00022723"/>
    </source>
</evidence>
<reference evidence="7" key="1">
    <citation type="submission" date="2018-01" db="EMBL/GenBank/DDBJ databases">
        <authorList>
            <person name="Mao J.F."/>
        </authorList>
    </citation>
    <scope>NUCLEOTIDE SEQUENCE</scope>
    <source>
        <strain evidence="7">Huo1</strain>
        <tissue evidence="7">Leaf</tissue>
    </source>
</reference>
<dbReference type="InterPro" id="IPR004333">
    <property type="entry name" value="SBP_dom"/>
</dbReference>
<dbReference type="GO" id="GO:0008270">
    <property type="term" value="F:zinc ion binding"/>
    <property type="evidence" value="ECO:0007669"/>
    <property type="project" value="UniProtKB-KW"/>
</dbReference>
<dbReference type="Pfam" id="PF03110">
    <property type="entry name" value="SBP"/>
    <property type="match status" value="2"/>
</dbReference>
<evidence type="ECO:0000256" key="3">
    <source>
        <dbReference type="ARBA" id="ARBA00022833"/>
    </source>
</evidence>
<sequence>MEKGSSPSPSPSSSSSSSSPGPDSLNGLKFGKKIYFEGVGSGLHQPKSGGAPPLPPSPAKKGRTAVVQPPMCQVEGCRVDLSDAKPYYSRHKVCGMHSKSPRVIVAGLEQRFCQQCSRLAIYVYMLPKETRNELNLKRELVNSRSFLDRLKNLPCSRFHLLPEFDQGKRSCRRRLAEHNERRRKPPAGSLLSPRYGSLSTSIFDHSKSGGFVMEFSSYAALSGRDSWPDTSPKRVMESQASITGKYHLPLQGSSQSQGPLYDQLQGTTPRPGYSGPGASSQGCFGGDSDSTKALSLLSTQPWTSRPRSTSLVASNFPGNNGAPPMVHPSISVQGAPFACDQALHEMPPNLGRGHTSHGASNEFIGELGLAQPNDVHFHDLVHSRGYDASLQHMNWSL</sequence>
<keyword evidence="2 4" id="KW-0863">Zinc-finger</keyword>
<evidence type="ECO:0000313" key="8">
    <source>
        <dbReference type="Proteomes" id="UP000298416"/>
    </source>
</evidence>
<dbReference type="PROSITE" id="PS51141">
    <property type="entry name" value="ZF_SBP"/>
    <property type="match status" value="1"/>
</dbReference>
<reference evidence="7" key="2">
    <citation type="submission" date="2020-08" db="EMBL/GenBank/DDBJ databases">
        <title>Plant Genome Project.</title>
        <authorList>
            <person name="Zhang R.-G."/>
        </authorList>
    </citation>
    <scope>NUCLEOTIDE SEQUENCE</scope>
    <source>
        <strain evidence="7">Huo1</strain>
        <tissue evidence="7">Leaf</tissue>
    </source>
</reference>
<feature type="domain" description="SBP-type" evidence="6">
    <location>
        <begin position="69"/>
        <end position="185"/>
    </location>
</feature>
<evidence type="ECO:0000256" key="4">
    <source>
        <dbReference type="PROSITE-ProRule" id="PRU00470"/>
    </source>
</evidence>
<dbReference type="GO" id="GO:0003677">
    <property type="term" value="F:DNA binding"/>
    <property type="evidence" value="ECO:0007669"/>
    <property type="project" value="InterPro"/>
</dbReference>
<proteinExistence type="predicted"/>
<dbReference type="InterPro" id="IPR044817">
    <property type="entry name" value="SBP-like"/>
</dbReference>
<dbReference type="Gene3D" id="4.10.1100.10">
    <property type="entry name" value="Transcription factor, SBP-box domain"/>
    <property type="match status" value="1"/>
</dbReference>
<protein>
    <recommendedName>
        <fullName evidence="6">SBP-type domain-containing protein</fullName>
    </recommendedName>
</protein>
<accession>A0A8X8YC50</accession>
<dbReference type="AlphaFoldDB" id="A0A8X8YC50"/>
<gene>
    <name evidence="7" type="ORF">SASPL_111277</name>
</gene>
<dbReference type="PANTHER" id="PTHR31251">
    <property type="entry name" value="SQUAMOSA PROMOTER-BINDING-LIKE PROTEIN 4"/>
    <property type="match status" value="1"/>
</dbReference>
<evidence type="ECO:0000256" key="5">
    <source>
        <dbReference type="SAM" id="MobiDB-lite"/>
    </source>
</evidence>
<evidence type="ECO:0000259" key="6">
    <source>
        <dbReference type="PROSITE" id="PS51141"/>
    </source>
</evidence>
<dbReference type="Proteomes" id="UP000298416">
    <property type="component" value="Unassembled WGS sequence"/>
</dbReference>
<feature type="region of interest" description="Disordered" evidence="5">
    <location>
        <begin position="1"/>
        <end position="65"/>
    </location>
</feature>
<keyword evidence="8" id="KW-1185">Reference proteome</keyword>
<feature type="region of interest" description="Disordered" evidence="5">
    <location>
        <begin position="248"/>
        <end position="285"/>
    </location>
</feature>
<evidence type="ECO:0000313" key="7">
    <source>
        <dbReference type="EMBL" id="KAG6427038.1"/>
    </source>
</evidence>
<keyword evidence="1" id="KW-0479">Metal-binding</keyword>
<name>A0A8X8YC50_SALSN</name>
<dbReference type="EMBL" id="PNBA02000004">
    <property type="protein sequence ID" value="KAG6427038.1"/>
    <property type="molecule type" value="Genomic_DNA"/>
</dbReference>
<dbReference type="InterPro" id="IPR036893">
    <property type="entry name" value="SBP_sf"/>
</dbReference>
<keyword evidence="3" id="KW-0862">Zinc</keyword>
<evidence type="ECO:0000256" key="2">
    <source>
        <dbReference type="ARBA" id="ARBA00022771"/>
    </source>
</evidence>
<dbReference type="SUPFAM" id="SSF103612">
    <property type="entry name" value="SBT domain"/>
    <property type="match status" value="2"/>
</dbReference>
<comment type="caution">
    <text evidence="7">The sequence shown here is derived from an EMBL/GenBank/DDBJ whole genome shotgun (WGS) entry which is preliminary data.</text>
</comment>
<dbReference type="PANTHER" id="PTHR31251:SF191">
    <property type="entry name" value="SBP-TYPE DOMAIN-CONTAINING PROTEIN"/>
    <property type="match status" value="1"/>
</dbReference>
<organism evidence="7">
    <name type="scientific">Salvia splendens</name>
    <name type="common">Scarlet sage</name>
    <dbReference type="NCBI Taxonomy" id="180675"/>
    <lineage>
        <taxon>Eukaryota</taxon>
        <taxon>Viridiplantae</taxon>
        <taxon>Streptophyta</taxon>
        <taxon>Embryophyta</taxon>
        <taxon>Tracheophyta</taxon>
        <taxon>Spermatophyta</taxon>
        <taxon>Magnoliopsida</taxon>
        <taxon>eudicotyledons</taxon>
        <taxon>Gunneridae</taxon>
        <taxon>Pentapetalae</taxon>
        <taxon>asterids</taxon>
        <taxon>lamiids</taxon>
        <taxon>Lamiales</taxon>
        <taxon>Lamiaceae</taxon>
        <taxon>Nepetoideae</taxon>
        <taxon>Mentheae</taxon>
        <taxon>Salviinae</taxon>
        <taxon>Salvia</taxon>
        <taxon>Salvia subgen. Calosphace</taxon>
        <taxon>core Calosphace</taxon>
    </lineage>
</organism>